<name>A0A8J3V7M0_9ACTN</name>
<dbReference type="AlphaFoldDB" id="A0A8J3V7M0"/>
<evidence type="ECO:0000313" key="2">
    <source>
        <dbReference type="EMBL" id="GII51510.1"/>
    </source>
</evidence>
<gene>
    <name evidence="2" type="ORF">Psi02_79340</name>
</gene>
<dbReference type="EMBL" id="BOOQ01000074">
    <property type="protein sequence ID" value="GII51510.1"/>
    <property type="molecule type" value="Genomic_DNA"/>
</dbReference>
<keyword evidence="3" id="KW-1185">Reference proteome</keyword>
<comment type="caution">
    <text evidence="2">The sequence shown here is derived from an EMBL/GenBank/DDBJ whole genome shotgun (WGS) entry which is preliminary data.</text>
</comment>
<evidence type="ECO:0000256" key="1">
    <source>
        <dbReference type="SAM" id="MobiDB-lite"/>
    </source>
</evidence>
<dbReference type="Proteomes" id="UP000644610">
    <property type="component" value="Unassembled WGS sequence"/>
</dbReference>
<evidence type="ECO:0000313" key="3">
    <source>
        <dbReference type="Proteomes" id="UP000644610"/>
    </source>
</evidence>
<reference evidence="2" key="1">
    <citation type="submission" date="2021-01" db="EMBL/GenBank/DDBJ databases">
        <title>Whole genome shotgun sequence of Planotetraspora silvatica NBRC 100141.</title>
        <authorList>
            <person name="Komaki H."/>
            <person name="Tamura T."/>
        </authorList>
    </citation>
    <scope>NUCLEOTIDE SEQUENCE</scope>
    <source>
        <strain evidence="2">NBRC 100141</strain>
    </source>
</reference>
<proteinExistence type="predicted"/>
<protein>
    <submittedName>
        <fullName evidence="2">Uncharacterized protein</fullName>
    </submittedName>
</protein>
<feature type="region of interest" description="Disordered" evidence="1">
    <location>
        <begin position="1"/>
        <end position="28"/>
    </location>
</feature>
<sequence>MRAQDPLRRGAPPWSNPRRRSRPRSRQSSPFKIGVLYCSTCKVRYNNPLTHTCKVGFTPKQKKQAAARNGVKPTKRGAVKLLDRLFRRRVSSRADLEAALETFQPREESLGVAAIAVRLAERHPVRYGEWTGVTVVMLLNRRGISPVQIRQGEDEVLGYLRMAVVYALGEGER</sequence>
<accession>A0A8J3V7M0</accession>
<organism evidence="2 3">
    <name type="scientific">Planotetraspora silvatica</name>
    <dbReference type="NCBI Taxonomy" id="234614"/>
    <lineage>
        <taxon>Bacteria</taxon>
        <taxon>Bacillati</taxon>
        <taxon>Actinomycetota</taxon>
        <taxon>Actinomycetes</taxon>
        <taxon>Streptosporangiales</taxon>
        <taxon>Streptosporangiaceae</taxon>
        <taxon>Planotetraspora</taxon>
    </lineage>
</organism>